<dbReference type="GO" id="GO:0003676">
    <property type="term" value="F:nucleic acid binding"/>
    <property type="evidence" value="ECO:0007669"/>
    <property type="project" value="InterPro"/>
</dbReference>
<dbReference type="SUPFAM" id="SSF57667">
    <property type="entry name" value="beta-beta-alpha zinc fingers"/>
    <property type="match status" value="1"/>
</dbReference>
<feature type="compositionally biased region" description="Basic and acidic residues" evidence="5">
    <location>
        <begin position="16"/>
        <end position="26"/>
    </location>
</feature>
<feature type="region of interest" description="Disordered" evidence="5">
    <location>
        <begin position="193"/>
        <end position="244"/>
    </location>
</feature>
<comment type="caution">
    <text evidence="7">The sequence shown here is derived from an EMBL/GenBank/DDBJ whole genome shotgun (WGS) entry which is preliminary data.</text>
</comment>
<keyword evidence="3" id="KW-0862">Zinc</keyword>
<dbReference type="Proteomes" id="UP001445335">
    <property type="component" value="Unassembled WGS sequence"/>
</dbReference>
<gene>
    <name evidence="7" type="ORF">WJX81_001145</name>
</gene>
<keyword evidence="2" id="KW-0863">Zinc-finger</keyword>
<feature type="domain" description="U1-type" evidence="6">
    <location>
        <begin position="119"/>
        <end position="153"/>
    </location>
</feature>
<dbReference type="PANTHER" id="PTHR45986">
    <property type="entry name" value="ZINC FINGER MATRIN-TYPE PROTEIN 2"/>
    <property type="match status" value="1"/>
</dbReference>
<keyword evidence="8" id="KW-1185">Reference proteome</keyword>
<evidence type="ECO:0000256" key="4">
    <source>
        <dbReference type="ARBA" id="ARBA00023242"/>
    </source>
</evidence>
<organism evidence="7 8">
    <name type="scientific">Elliptochloris bilobata</name>
    <dbReference type="NCBI Taxonomy" id="381761"/>
    <lineage>
        <taxon>Eukaryota</taxon>
        <taxon>Viridiplantae</taxon>
        <taxon>Chlorophyta</taxon>
        <taxon>core chlorophytes</taxon>
        <taxon>Trebouxiophyceae</taxon>
        <taxon>Trebouxiophyceae incertae sedis</taxon>
        <taxon>Elliptochloris clade</taxon>
        <taxon>Elliptochloris</taxon>
    </lineage>
</organism>
<dbReference type="EMBL" id="JALJOU010000020">
    <property type="protein sequence ID" value="KAK9838096.1"/>
    <property type="molecule type" value="Genomic_DNA"/>
</dbReference>
<dbReference type="GO" id="GO:0005681">
    <property type="term" value="C:spliceosomal complex"/>
    <property type="evidence" value="ECO:0007669"/>
    <property type="project" value="InterPro"/>
</dbReference>
<reference evidence="7 8" key="1">
    <citation type="journal article" date="2024" name="Nat. Commun.">
        <title>Phylogenomics reveals the evolutionary origins of lichenization in chlorophyte algae.</title>
        <authorList>
            <person name="Puginier C."/>
            <person name="Libourel C."/>
            <person name="Otte J."/>
            <person name="Skaloud P."/>
            <person name="Haon M."/>
            <person name="Grisel S."/>
            <person name="Petersen M."/>
            <person name="Berrin J.G."/>
            <person name="Delaux P.M."/>
            <person name="Dal Grande F."/>
            <person name="Keller J."/>
        </authorList>
    </citation>
    <scope>NUCLEOTIDE SEQUENCE [LARGE SCALE GENOMIC DNA]</scope>
    <source>
        <strain evidence="7 8">SAG 245.80</strain>
    </source>
</reference>
<dbReference type="SMART" id="SM00451">
    <property type="entry name" value="ZnF_U1"/>
    <property type="match status" value="1"/>
</dbReference>
<sequence>MRDDDDPFSLGKALVKHKDGKKEGNRRDRRKAAAVDNTFRRTWDKDDFEEKAAEREKVAKADEESALDAKRRKRLERDPLHQGIIVERATLKQRDFSLNLTGRLGKSQVVTNSTPLNQQAGYYCSVCDCILRDSASYLDHINGKYHNRALGMSMRVERSTADDVRKRFEALKEKKYQAEPLDTVADGFDRRVLERQEEEERQREERRERKRERRKGGREAEEEIEEDPDALALMGFGGFGGSRK</sequence>
<dbReference type="FunFam" id="3.30.160.60:FF:000491">
    <property type="entry name" value="zinc finger matrin-type protein 2-like"/>
    <property type="match status" value="1"/>
</dbReference>
<dbReference type="GO" id="GO:0000398">
    <property type="term" value="P:mRNA splicing, via spliceosome"/>
    <property type="evidence" value="ECO:0007669"/>
    <property type="project" value="InterPro"/>
</dbReference>
<proteinExistence type="predicted"/>
<feature type="compositionally biased region" description="Gly residues" evidence="5">
    <location>
        <begin position="235"/>
        <end position="244"/>
    </location>
</feature>
<dbReference type="InterPro" id="IPR036236">
    <property type="entry name" value="Znf_C2H2_sf"/>
</dbReference>
<feature type="compositionally biased region" description="Acidic residues" evidence="5">
    <location>
        <begin position="220"/>
        <end position="229"/>
    </location>
</feature>
<dbReference type="Pfam" id="PF12874">
    <property type="entry name" value="zf-met"/>
    <property type="match status" value="1"/>
</dbReference>
<feature type="compositionally biased region" description="Basic and acidic residues" evidence="5">
    <location>
        <begin position="193"/>
        <end position="207"/>
    </location>
</feature>
<evidence type="ECO:0000313" key="8">
    <source>
        <dbReference type="Proteomes" id="UP001445335"/>
    </source>
</evidence>
<name>A0AAW1RWE3_9CHLO</name>
<evidence type="ECO:0000256" key="3">
    <source>
        <dbReference type="ARBA" id="ARBA00022833"/>
    </source>
</evidence>
<dbReference type="GO" id="GO:0046540">
    <property type="term" value="C:U4/U6 x U5 tri-snRNP complex"/>
    <property type="evidence" value="ECO:0007669"/>
    <property type="project" value="TreeGrafter"/>
</dbReference>
<accession>A0AAW1RWE3</accession>
<dbReference type="InterPro" id="IPR040107">
    <property type="entry name" value="Snu23"/>
</dbReference>
<keyword evidence="4" id="KW-0539">Nucleus</keyword>
<protein>
    <recommendedName>
        <fullName evidence="6">U1-type domain-containing protein</fullName>
    </recommendedName>
</protein>
<dbReference type="InterPro" id="IPR013087">
    <property type="entry name" value="Znf_C2H2_type"/>
</dbReference>
<evidence type="ECO:0000256" key="1">
    <source>
        <dbReference type="ARBA" id="ARBA00022723"/>
    </source>
</evidence>
<evidence type="ECO:0000256" key="2">
    <source>
        <dbReference type="ARBA" id="ARBA00022771"/>
    </source>
</evidence>
<dbReference type="InterPro" id="IPR003604">
    <property type="entry name" value="Matrin/U1-like-C_Znf_C2H2"/>
</dbReference>
<evidence type="ECO:0000259" key="6">
    <source>
        <dbReference type="SMART" id="SM00451"/>
    </source>
</evidence>
<dbReference type="GO" id="GO:0008270">
    <property type="term" value="F:zinc ion binding"/>
    <property type="evidence" value="ECO:0007669"/>
    <property type="project" value="UniProtKB-KW"/>
</dbReference>
<evidence type="ECO:0000313" key="7">
    <source>
        <dbReference type="EMBL" id="KAK9838096.1"/>
    </source>
</evidence>
<evidence type="ECO:0000256" key="5">
    <source>
        <dbReference type="SAM" id="MobiDB-lite"/>
    </source>
</evidence>
<keyword evidence="1" id="KW-0479">Metal-binding</keyword>
<dbReference type="AlphaFoldDB" id="A0AAW1RWE3"/>
<feature type="region of interest" description="Disordered" evidence="5">
    <location>
        <begin position="1"/>
        <end position="33"/>
    </location>
</feature>
<dbReference type="PANTHER" id="PTHR45986:SF1">
    <property type="entry name" value="ZINC FINGER MATRIN-TYPE PROTEIN 2"/>
    <property type="match status" value="1"/>
</dbReference>